<protein>
    <submittedName>
        <fullName evidence="1">Uncharacterized protein</fullName>
    </submittedName>
</protein>
<comment type="caution">
    <text evidence="1">The sequence shown here is derived from an EMBL/GenBank/DDBJ whole genome shotgun (WGS) entry which is preliminary data.</text>
</comment>
<sequence>MEKDLKELREYLLLTPDYPESNDCQVNLSTEDVTNEEISERLGIVPGWMDNIDSSQLI</sequence>
<accession>A0AAN3NUC1</accession>
<gene>
    <name evidence="1" type="ORF">DL968_11405</name>
</gene>
<dbReference type="EMBL" id="AAVTXU010000038">
    <property type="protein sequence ID" value="EGE1988234.1"/>
    <property type="molecule type" value="Genomic_DNA"/>
</dbReference>
<dbReference type="Proteomes" id="UP000854059">
    <property type="component" value="Unassembled WGS sequence"/>
</dbReference>
<dbReference type="AlphaFoldDB" id="A0AAN3NUC1"/>
<name>A0AAN3NUC1_ECOLX</name>
<proteinExistence type="predicted"/>
<dbReference type="RefSeq" id="WP_001461319.1">
    <property type="nucleotide sequence ID" value="NZ_BGGR01000055.1"/>
</dbReference>
<evidence type="ECO:0000313" key="2">
    <source>
        <dbReference type="Proteomes" id="UP000854059"/>
    </source>
</evidence>
<reference evidence="1" key="1">
    <citation type="submission" date="2018-05" db="EMBL/GenBank/DDBJ databases">
        <authorList>
            <person name="Ashton P.M."/>
            <person name="Dallman T."/>
            <person name="Nair S."/>
            <person name="De Pinna E."/>
            <person name="Peters T."/>
            <person name="Grant K."/>
        </authorList>
    </citation>
    <scope>NUCLEOTIDE SEQUENCE</scope>
    <source>
        <strain evidence="1">412057</strain>
    </source>
</reference>
<organism evidence="1 2">
    <name type="scientific">Escherichia coli</name>
    <dbReference type="NCBI Taxonomy" id="562"/>
    <lineage>
        <taxon>Bacteria</taxon>
        <taxon>Pseudomonadati</taxon>
        <taxon>Pseudomonadota</taxon>
        <taxon>Gammaproteobacteria</taxon>
        <taxon>Enterobacterales</taxon>
        <taxon>Enterobacteriaceae</taxon>
        <taxon>Escherichia</taxon>
    </lineage>
</organism>
<evidence type="ECO:0000313" key="1">
    <source>
        <dbReference type="EMBL" id="EGE1988234.1"/>
    </source>
</evidence>